<keyword evidence="1" id="KW-0547">Nucleotide-binding</keyword>
<evidence type="ECO:0000313" key="3">
    <source>
        <dbReference type="EMBL" id="KAF8408071.1"/>
    </source>
</evidence>
<comment type="caution">
    <text evidence="3">The sequence shown here is derived from an EMBL/GenBank/DDBJ whole genome shotgun (WGS) entry which is preliminary data.</text>
</comment>
<evidence type="ECO:0008006" key="5">
    <source>
        <dbReference type="Google" id="ProtNLM"/>
    </source>
</evidence>
<dbReference type="OMA" id="GWINEQT"/>
<sequence length="162" mass="17404">MGNCLDASARVDNGQITQTTTSGASKCSSKTGFSSAPSSLTFSSYSEKSTAESLPTPRSEGEILSSPNLKAFSFSELKSATRNFRPDSLIGEGGFGYVFKGWINEQTLAASRPGSGMIIAVKKLKAEGFQGHKEWLVSIVPYVLHNGISLIFLLLYDCSFEK</sequence>
<keyword evidence="4" id="KW-1185">Reference proteome</keyword>
<evidence type="ECO:0000256" key="1">
    <source>
        <dbReference type="PROSITE-ProRule" id="PRU10141"/>
    </source>
</evidence>
<organism evidence="3 4">
    <name type="scientific">Tetracentron sinense</name>
    <name type="common">Spur-leaf</name>
    <dbReference type="NCBI Taxonomy" id="13715"/>
    <lineage>
        <taxon>Eukaryota</taxon>
        <taxon>Viridiplantae</taxon>
        <taxon>Streptophyta</taxon>
        <taxon>Embryophyta</taxon>
        <taxon>Tracheophyta</taxon>
        <taxon>Spermatophyta</taxon>
        <taxon>Magnoliopsida</taxon>
        <taxon>Trochodendrales</taxon>
        <taxon>Trochodendraceae</taxon>
        <taxon>Tetracentron</taxon>
    </lineage>
</organism>
<dbReference type="Proteomes" id="UP000655225">
    <property type="component" value="Unassembled WGS sequence"/>
</dbReference>
<dbReference type="Gene3D" id="3.30.200.20">
    <property type="entry name" value="Phosphorylase Kinase, domain 1"/>
    <property type="match status" value="1"/>
</dbReference>
<protein>
    <recommendedName>
        <fullName evidence="5">Protein kinase</fullName>
    </recommendedName>
</protein>
<dbReference type="AlphaFoldDB" id="A0A834ZJE2"/>
<evidence type="ECO:0000256" key="2">
    <source>
        <dbReference type="SAM" id="MobiDB-lite"/>
    </source>
</evidence>
<name>A0A834ZJE2_TETSI</name>
<dbReference type="InterPro" id="IPR011009">
    <property type="entry name" value="Kinase-like_dom_sf"/>
</dbReference>
<evidence type="ECO:0000313" key="4">
    <source>
        <dbReference type="Proteomes" id="UP000655225"/>
    </source>
</evidence>
<dbReference type="InterPro" id="IPR017441">
    <property type="entry name" value="Protein_kinase_ATP_BS"/>
</dbReference>
<keyword evidence="1" id="KW-0067">ATP-binding</keyword>
<dbReference type="SUPFAM" id="SSF56112">
    <property type="entry name" value="Protein kinase-like (PK-like)"/>
    <property type="match status" value="1"/>
</dbReference>
<accession>A0A834ZJE2</accession>
<dbReference type="PROSITE" id="PS00107">
    <property type="entry name" value="PROTEIN_KINASE_ATP"/>
    <property type="match status" value="1"/>
</dbReference>
<proteinExistence type="predicted"/>
<feature type="compositionally biased region" description="Polar residues" evidence="2">
    <location>
        <begin position="19"/>
        <end position="33"/>
    </location>
</feature>
<reference evidence="3 4" key="1">
    <citation type="submission" date="2020-04" db="EMBL/GenBank/DDBJ databases">
        <title>Plant Genome Project.</title>
        <authorList>
            <person name="Zhang R.-G."/>
        </authorList>
    </citation>
    <scope>NUCLEOTIDE SEQUENCE [LARGE SCALE GENOMIC DNA]</scope>
    <source>
        <strain evidence="3">YNK0</strain>
        <tissue evidence="3">Leaf</tissue>
    </source>
</reference>
<dbReference type="InterPro" id="IPR050823">
    <property type="entry name" value="Plant_Ser_Thr_Prot_Kinase"/>
</dbReference>
<dbReference type="PANTHER" id="PTHR45621">
    <property type="entry name" value="OS01G0588500 PROTEIN-RELATED"/>
    <property type="match status" value="1"/>
</dbReference>
<feature type="binding site" evidence="1">
    <location>
        <position position="123"/>
    </location>
    <ligand>
        <name>ATP</name>
        <dbReference type="ChEBI" id="CHEBI:30616"/>
    </ligand>
</feature>
<feature type="region of interest" description="Disordered" evidence="2">
    <location>
        <begin position="19"/>
        <end position="41"/>
    </location>
</feature>
<dbReference type="GO" id="GO:0005524">
    <property type="term" value="F:ATP binding"/>
    <property type="evidence" value="ECO:0007669"/>
    <property type="project" value="UniProtKB-UniRule"/>
</dbReference>
<gene>
    <name evidence="3" type="ORF">HHK36_007212</name>
</gene>
<dbReference type="EMBL" id="JABCRI010000004">
    <property type="protein sequence ID" value="KAF8408071.1"/>
    <property type="molecule type" value="Genomic_DNA"/>
</dbReference>
<dbReference type="OrthoDB" id="4062651at2759"/>